<feature type="compositionally biased region" description="Basic and acidic residues" evidence="5">
    <location>
        <begin position="1"/>
        <end position="12"/>
    </location>
</feature>
<keyword evidence="7" id="KW-1185">Reference proteome</keyword>
<feature type="compositionally biased region" description="Polar residues" evidence="5">
    <location>
        <begin position="19"/>
        <end position="28"/>
    </location>
</feature>
<keyword evidence="4" id="KW-0186">Copper</keyword>
<keyword evidence="4" id="KW-0813">Transport</keyword>
<evidence type="ECO:0000313" key="7">
    <source>
        <dbReference type="Proteomes" id="UP000320333"/>
    </source>
</evidence>
<comment type="subcellular location">
    <subcellularLocation>
        <location evidence="4">Membrane</location>
        <topology evidence="4">Multi-pass membrane protein</topology>
    </subcellularLocation>
</comment>
<keyword evidence="4" id="KW-0187">Copper transport</keyword>
<dbReference type="InterPro" id="IPR007274">
    <property type="entry name" value="Cop_transporter"/>
</dbReference>
<evidence type="ECO:0000256" key="5">
    <source>
        <dbReference type="SAM" id="MobiDB-lite"/>
    </source>
</evidence>
<dbReference type="PANTHER" id="PTHR12483:SF115">
    <property type="entry name" value="COPPER TRANSPORT PROTEIN"/>
    <property type="match status" value="1"/>
</dbReference>
<evidence type="ECO:0000256" key="2">
    <source>
        <dbReference type="ARBA" id="ARBA00022989"/>
    </source>
</evidence>
<protein>
    <recommendedName>
        <fullName evidence="4">Copper transport protein</fullName>
    </recommendedName>
</protein>
<keyword evidence="3 4" id="KW-0472">Membrane</keyword>
<feature type="region of interest" description="Disordered" evidence="5">
    <location>
        <begin position="1"/>
        <end position="38"/>
    </location>
</feature>
<dbReference type="PANTHER" id="PTHR12483">
    <property type="entry name" value="SOLUTE CARRIER FAMILY 31 COPPER TRANSPORTERS"/>
    <property type="match status" value="1"/>
</dbReference>
<feature type="transmembrane region" description="Helical" evidence="4">
    <location>
        <begin position="67"/>
        <end position="86"/>
    </location>
</feature>
<dbReference type="GO" id="GO:0016020">
    <property type="term" value="C:membrane"/>
    <property type="evidence" value="ECO:0007669"/>
    <property type="project" value="UniProtKB-SubCell"/>
</dbReference>
<comment type="similarity">
    <text evidence="4">Belongs to the copper transporter (Ctr) (TC 1.A.56) family. SLC31A subfamily.</text>
</comment>
<organism evidence="6 7">
    <name type="scientific">Chytriomyces confervae</name>
    <dbReference type="NCBI Taxonomy" id="246404"/>
    <lineage>
        <taxon>Eukaryota</taxon>
        <taxon>Fungi</taxon>
        <taxon>Fungi incertae sedis</taxon>
        <taxon>Chytridiomycota</taxon>
        <taxon>Chytridiomycota incertae sedis</taxon>
        <taxon>Chytridiomycetes</taxon>
        <taxon>Chytridiales</taxon>
        <taxon>Chytriomycetaceae</taxon>
        <taxon>Chytriomyces</taxon>
    </lineage>
</organism>
<dbReference type="GO" id="GO:0005375">
    <property type="term" value="F:copper ion transmembrane transporter activity"/>
    <property type="evidence" value="ECO:0007669"/>
    <property type="project" value="UniProtKB-UniRule"/>
</dbReference>
<dbReference type="Pfam" id="PF04145">
    <property type="entry name" value="Ctr"/>
    <property type="match status" value="1"/>
</dbReference>
<comment type="caution">
    <text evidence="6">The sequence shown here is derived from an EMBL/GenBank/DDBJ whole genome shotgun (WGS) entry which is preliminary data.</text>
</comment>
<evidence type="ECO:0000256" key="4">
    <source>
        <dbReference type="RuleBase" id="RU367022"/>
    </source>
</evidence>
<dbReference type="OrthoDB" id="161814at2759"/>
<accession>A0A507FJM6</accession>
<name>A0A507FJM6_9FUNG</name>
<keyword evidence="1 4" id="KW-0812">Transmembrane</keyword>
<evidence type="ECO:0000256" key="3">
    <source>
        <dbReference type="ARBA" id="ARBA00023136"/>
    </source>
</evidence>
<dbReference type="AlphaFoldDB" id="A0A507FJM6"/>
<evidence type="ECO:0000256" key="1">
    <source>
        <dbReference type="ARBA" id="ARBA00022692"/>
    </source>
</evidence>
<feature type="transmembrane region" description="Helical" evidence="4">
    <location>
        <begin position="178"/>
        <end position="194"/>
    </location>
</feature>
<gene>
    <name evidence="6" type="ORF">CcCBS67573_g02907</name>
</gene>
<proteinExistence type="inferred from homology"/>
<keyword evidence="4" id="KW-0406">Ion transport</keyword>
<dbReference type="EMBL" id="QEAP01000066">
    <property type="protein sequence ID" value="TPX75835.1"/>
    <property type="molecule type" value="Genomic_DNA"/>
</dbReference>
<feature type="transmembrane region" description="Helical" evidence="4">
    <location>
        <begin position="155"/>
        <end position="172"/>
    </location>
</feature>
<sequence length="208" mass="22838">MDHSAHNHDHASAPKSVTVPGTVSQSAHVHSESHGSAHTMTHGMSMTFNWGYETELLFTSWKTSGPMSMYLLCIVVFLMAFGHEYLQYQRNLLEARHSRLLDNGRGSPNAPTDDDLELSQSTASSTSLNNSLLTSLNKLSGGSKAQFEKSHMMRTLFHVGSSFSSLVIMTVFMTLNMWLVLAILAGTGFGFYMFQGKTRGGSKGVQCH</sequence>
<keyword evidence="2 4" id="KW-1133">Transmembrane helix</keyword>
<reference evidence="6 7" key="1">
    <citation type="journal article" date="2019" name="Sci. Rep.">
        <title>Comparative genomics of chytrid fungi reveal insights into the obligate biotrophic and pathogenic lifestyle of Synchytrium endobioticum.</title>
        <authorList>
            <person name="van de Vossenberg B.T.L.H."/>
            <person name="Warris S."/>
            <person name="Nguyen H.D.T."/>
            <person name="van Gent-Pelzer M.P.E."/>
            <person name="Joly D.L."/>
            <person name="van de Geest H.C."/>
            <person name="Bonants P.J.M."/>
            <person name="Smith D.S."/>
            <person name="Levesque C.A."/>
            <person name="van der Lee T.A.J."/>
        </authorList>
    </citation>
    <scope>NUCLEOTIDE SEQUENCE [LARGE SCALE GENOMIC DNA]</scope>
    <source>
        <strain evidence="6 7">CBS 675.73</strain>
    </source>
</reference>
<dbReference type="STRING" id="246404.A0A507FJM6"/>
<evidence type="ECO:0000313" key="6">
    <source>
        <dbReference type="EMBL" id="TPX75835.1"/>
    </source>
</evidence>
<dbReference type="Proteomes" id="UP000320333">
    <property type="component" value="Unassembled WGS sequence"/>
</dbReference>